<dbReference type="Gene3D" id="3.10.100.10">
    <property type="entry name" value="Mannose-Binding Protein A, subunit A"/>
    <property type="match status" value="1"/>
</dbReference>
<dbReference type="InterPro" id="IPR050111">
    <property type="entry name" value="C-type_lectin/snaclec_domain"/>
</dbReference>
<dbReference type="SMART" id="SM00034">
    <property type="entry name" value="CLECT"/>
    <property type="match status" value="1"/>
</dbReference>
<dbReference type="PROSITE" id="PS50041">
    <property type="entry name" value="C_TYPE_LECTIN_2"/>
    <property type="match status" value="1"/>
</dbReference>
<dbReference type="PANTHER" id="PTHR22803">
    <property type="entry name" value="MANNOSE, PHOSPHOLIPASE, LECTIN RECEPTOR RELATED"/>
    <property type="match status" value="1"/>
</dbReference>
<protein>
    <submittedName>
        <fullName evidence="2">Lectin C-type domain protein</fullName>
    </submittedName>
</protein>
<dbReference type="EMBL" id="KI658364">
    <property type="protein sequence ID" value="ETN82857.1"/>
    <property type="molecule type" value="Genomic_DNA"/>
</dbReference>
<evidence type="ECO:0000259" key="1">
    <source>
        <dbReference type="PROSITE" id="PS50041"/>
    </source>
</evidence>
<reference evidence="3" key="1">
    <citation type="journal article" date="2014" name="Nat. Genet.">
        <title>Genome of the human hookworm Necator americanus.</title>
        <authorList>
            <person name="Tang Y.T."/>
            <person name="Gao X."/>
            <person name="Rosa B.A."/>
            <person name="Abubucker S."/>
            <person name="Hallsworth-Pepin K."/>
            <person name="Martin J."/>
            <person name="Tyagi R."/>
            <person name="Heizer E."/>
            <person name="Zhang X."/>
            <person name="Bhonagiri-Palsikar V."/>
            <person name="Minx P."/>
            <person name="Warren W.C."/>
            <person name="Wang Q."/>
            <person name="Zhan B."/>
            <person name="Hotez P.J."/>
            <person name="Sternberg P.W."/>
            <person name="Dougall A."/>
            <person name="Gaze S.T."/>
            <person name="Mulvenna J."/>
            <person name="Sotillo J."/>
            <person name="Ranganathan S."/>
            <person name="Rabelo E.M."/>
            <person name="Wilson R.K."/>
            <person name="Felgner P.L."/>
            <person name="Bethony J."/>
            <person name="Hawdon J.M."/>
            <person name="Gasser R.B."/>
            <person name="Loukas A."/>
            <person name="Mitreva M."/>
        </authorList>
    </citation>
    <scope>NUCLEOTIDE SEQUENCE [LARGE SCALE GENOMIC DNA]</scope>
</reference>
<dbReference type="Pfam" id="PF00059">
    <property type="entry name" value="Lectin_C"/>
    <property type="match status" value="1"/>
</dbReference>
<gene>
    <name evidence="2" type="ORF">NECAME_07751</name>
</gene>
<dbReference type="OrthoDB" id="5877732at2759"/>
<accession>W2TPE7</accession>
<dbReference type="AlphaFoldDB" id="W2TPE7"/>
<dbReference type="OMA" id="NEWCANI"/>
<organism evidence="2 3">
    <name type="scientific">Necator americanus</name>
    <name type="common">Human hookworm</name>
    <dbReference type="NCBI Taxonomy" id="51031"/>
    <lineage>
        <taxon>Eukaryota</taxon>
        <taxon>Metazoa</taxon>
        <taxon>Ecdysozoa</taxon>
        <taxon>Nematoda</taxon>
        <taxon>Chromadorea</taxon>
        <taxon>Rhabditida</taxon>
        <taxon>Rhabditina</taxon>
        <taxon>Rhabditomorpha</taxon>
        <taxon>Strongyloidea</taxon>
        <taxon>Ancylostomatidae</taxon>
        <taxon>Bunostominae</taxon>
        <taxon>Necator</taxon>
    </lineage>
</organism>
<name>W2TPE7_NECAM</name>
<sequence length="173" mass="20383">IFRETNSWEEAKGFCETIGAYLVKIDTLEENNFLNVLQILSFDRGRTWIGLKNDEKRWDTWRWVDGTKPKFYAWKTGEPNGYRNNEWCANIEPTGGWNDLDCESRVWNENLDRKAIFFLKKKLNHTKTGSSNSDCILVGLRVRRKVLEGDHSWSPRKYPRAEVINNHQTTGRK</sequence>
<dbReference type="Proteomes" id="UP000053676">
    <property type="component" value="Unassembled WGS sequence"/>
</dbReference>
<dbReference type="SUPFAM" id="SSF56436">
    <property type="entry name" value="C-type lectin-like"/>
    <property type="match status" value="1"/>
</dbReference>
<feature type="domain" description="C-type lectin" evidence="1">
    <location>
        <begin position="1"/>
        <end position="105"/>
    </location>
</feature>
<dbReference type="KEGG" id="nai:NECAME_07751"/>
<evidence type="ECO:0000313" key="2">
    <source>
        <dbReference type="EMBL" id="ETN82857.1"/>
    </source>
</evidence>
<feature type="non-terminal residue" evidence="2">
    <location>
        <position position="1"/>
    </location>
</feature>
<proteinExistence type="predicted"/>
<dbReference type="InterPro" id="IPR001304">
    <property type="entry name" value="C-type_lectin-like"/>
</dbReference>
<dbReference type="InterPro" id="IPR016186">
    <property type="entry name" value="C-type_lectin-like/link_sf"/>
</dbReference>
<dbReference type="InterPro" id="IPR016187">
    <property type="entry name" value="CTDL_fold"/>
</dbReference>
<keyword evidence="3" id="KW-1185">Reference proteome</keyword>
<evidence type="ECO:0000313" key="3">
    <source>
        <dbReference type="Proteomes" id="UP000053676"/>
    </source>
</evidence>